<dbReference type="Proteomes" id="UP000272942">
    <property type="component" value="Unassembled WGS sequence"/>
</dbReference>
<reference evidence="1 2" key="2">
    <citation type="submission" date="2018-11" db="EMBL/GenBank/DDBJ databases">
        <authorList>
            <consortium name="Pathogen Informatics"/>
        </authorList>
    </citation>
    <scope>NUCLEOTIDE SEQUENCE [LARGE SCALE GENOMIC DNA]</scope>
    <source>
        <strain evidence="1 2">Egypt</strain>
    </source>
</reference>
<dbReference type="EMBL" id="UZAN01039689">
    <property type="protein sequence ID" value="VDP66772.1"/>
    <property type="molecule type" value="Genomic_DNA"/>
</dbReference>
<evidence type="ECO:0000313" key="2">
    <source>
        <dbReference type="Proteomes" id="UP000272942"/>
    </source>
</evidence>
<accession>A0A183A6G6</accession>
<evidence type="ECO:0000313" key="1">
    <source>
        <dbReference type="EMBL" id="VDP66772.1"/>
    </source>
</evidence>
<evidence type="ECO:0000313" key="3">
    <source>
        <dbReference type="WBParaSite" id="ECPE_0000255101-mRNA-1"/>
    </source>
</evidence>
<reference evidence="3" key="1">
    <citation type="submission" date="2016-06" db="UniProtKB">
        <authorList>
            <consortium name="WormBaseParasite"/>
        </authorList>
    </citation>
    <scope>IDENTIFICATION</scope>
</reference>
<keyword evidence="2" id="KW-1185">Reference proteome</keyword>
<proteinExistence type="predicted"/>
<protein>
    <submittedName>
        <fullName evidence="3">Transposase</fullName>
    </submittedName>
</protein>
<name>A0A183A6G6_9TREM</name>
<dbReference type="WBParaSite" id="ECPE_0000255101-mRNA-1">
    <property type="protein sequence ID" value="ECPE_0000255101-mRNA-1"/>
    <property type="gene ID" value="ECPE_0000255101"/>
</dbReference>
<gene>
    <name evidence="1" type="ORF">ECPE_LOCUS2551</name>
</gene>
<organism evidence="3">
    <name type="scientific">Echinostoma caproni</name>
    <dbReference type="NCBI Taxonomy" id="27848"/>
    <lineage>
        <taxon>Eukaryota</taxon>
        <taxon>Metazoa</taxon>
        <taxon>Spiralia</taxon>
        <taxon>Lophotrochozoa</taxon>
        <taxon>Platyhelminthes</taxon>
        <taxon>Trematoda</taxon>
        <taxon>Digenea</taxon>
        <taxon>Plagiorchiida</taxon>
        <taxon>Echinostomata</taxon>
        <taxon>Echinostomatoidea</taxon>
        <taxon>Echinostomatidae</taxon>
        <taxon>Echinostoma</taxon>
    </lineage>
</organism>
<sequence length="74" mass="8850">MWIYNISCRRWDQVPRPRVFEDEDVQTFLEELEDVAELTGVRTDRVNGWPSERFLRAGREEARRTWGTPPQTTP</sequence>
<dbReference type="AlphaFoldDB" id="A0A183A6G6"/>